<organism evidence="1 2">
    <name type="scientific">Dorea formicigenerans</name>
    <dbReference type="NCBI Taxonomy" id="39486"/>
    <lineage>
        <taxon>Bacteria</taxon>
        <taxon>Bacillati</taxon>
        <taxon>Bacillota</taxon>
        <taxon>Clostridia</taxon>
        <taxon>Lachnospirales</taxon>
        <taxon>Lachnospiraceae</taxon>
        <taxon>Dorea</taxon>
    </lineage>
</organism>
<dbReference type="AlphaFoldDB" id="A0A413QJJ5"/>
<dbReference type="Proteomes" id="UP000284962">
    <property type="component" value="Unassembled WGS sequence"/>
</dbReference>
<gene>
    <name evidence="1" type="ORF">DW957_10245</name>
</gene>
<dbReference type="Pfam" id="PF12784">
    <property type="entry name" value="PDDEXK_2"/>
    <property type="match status" value="1"/>
</dbReference>
<reference evidence="1 2" key="1">
    <citation type="submission" date="2018-08" db="EMBL/GenBank/DDBJ databases">
        <title>A genome reference for cultivated species of the human gut microbiota.</title>
        <authorList>
            <person name="Zou Y."/>
            <person name="Xue W."/>
            <person name="Luo G."/>
        </authorList>
    </citation>
    <scope>NUCLEOTIDE SEQUENCE [LARGE SCALE GENOMIC DNA]</scope>
    <source>
        <strain evidence="1 2">AM46-16</strain>
    </source>
</reference>
<protein>
    <recommendedName>
        <fullName evidence="3">Rpn family recombination-promoting nuclease/putative transposase</fullName>
    </recommendedName>
</protein>
<sequence>MAENNTKELDFDRKHEEDLQRLRGLRLLDDDFMQKVFEDKACTEFLLQIILNRTDLKVLRVNGRQDIKNLQGRSVRLDILAVDANNRVYNIEIQRSDKGAGVKRARYNSSLIDANVTEPGEKYENLCESYVIFITENDIMKAGLPIYHIDRMVKETGELFGDESHIIYVNSQIKDESALGKLMHDFSCTDAKDMKYKILADRVRYFKEDEKGVATMCRAMEEMRNETARETEHAKAIKVAKGMLQSGKLSYEEIAEIAELSIDEVKALDEKVIA</sequence>
<evidence type="ECO:0008006" key="3">
    <source>
        <dbReference type="Google" id="ProtNLM"/>
    </source>
</evidence>
<comment type="caution">
    <text evidence="1">The sequence shown here is derived from an EMBL/GenBank/DDBJ whole genome shotgun (WGS) entry which is preliminary data.</text>
</comment>
<evidence type="ECO:0000313" key="2">
    <source>
        <dbReference type="Proteomes" id="UP000284962"/>
    </source>
</evidence>
<accession>A0A413QJJ5</accession>
<dbReference type="EMBL" id="QSEW01000011">
    <property type="protein sequence ID" value="RGZ99187.1"/>
    <property type="molecule type" value="Genomic_DNA"/>
</dbReference>
<name>A0A413QJJ5_9FIRM</name>
<proteinExistence type="predicted"/>
<evidence type="ECO:0000313" key="1">
    <source>
        <dbReference type="EMBL" id="RGZ99187.1"/>
    </source>
</evidence>